<dbReference type="Pfam" id="PF09986">
    <property type="entry name" value="DUF2225"/>
    <property type="match status" value="1"/>
</dbReference>
<dbReference type="Proteomes" id="UP001152467">
    <property type="component" value="Unassembled WGS sequence"/>
</dbReference>
<gene>
    <name evidence="1" type="ORF">PSECIP111854_04137</name>
</gene>
<proteinExistence type="predicted"/>
<organism evidence="1 2">
    <name type="scientific">Pseudoalteromonas holothuriae</name>
    <dbReference type="NCBI Taxonomy" id="2963714"/>
    <lineage>
        <taxon>Bacteria</taxon>
        <taxon>Pseudomonadati</taxon>
        <taxon>Pseudomonadota</taxon>
        <taxon>Gammaproteobacteria</taxon>
        <taxon>Alteromonadales</taxon>
        <taxon>Pseudoalteromonadaceae</taxon>
        <taxon>Pseudoalteromonas</taxon>
    </lineage>
</organism>
<reference evidence="1" key="1">
    <citation type="submission" date="2022-07" db="EMBL/GenBank/DDBJ databases">
        <authorList>
            <person name="Criscuolo A."/>
        </authorList>
    </citation>
    <scope>NUCLEOTIDE SEQUENCE</scope>
    <source>
        <strain evidence="1">CIP111854</strain>
    </source>
</reference>
<dbReference type="EMBL" id="CAMAPC010000047">
    <property type="protein sequence ID" value="CAH9067554.1"/>
    <property type="molecule type" value="Genomic_DNA"/>
</dbReference>
<sequence>MKYFYIFTIFLAFNTSATKWSESSVDDPFKSGSKCLVNNVLSSGSYVFNWPSKYDQIFFPYTSSAAIWFCKDSGYISFMSDFDNITEEEKSKISTYLKANPQRNVRSLISKLKLIDVIYSFRKASPELSNRNKRILAYLYEQKDKFEVANNYRRAALTEIYELLKTDLTKYKRLEYLYVAANYERQLGNTSNSDKNLTTLQKEIESIQTEELKGFGNYLSKLLSDTPLIKPGGKLEPVIEVVKKEVTPKIPNKIDTWIAESSDKCRSEIQAIYLNIKPMFGPHIERTIIEKSIDELLIIRRLFIDTGDISQQTFDDYSLYNGAVNFSSKVNELKAKRSPLCINEINNFTDKLSLDFSQHMERVINDITTDARTIRDNLAEQGAIKSRKAIDQLLVDNSIRSLYCYVRDYDVSEHEVCPEKSLPFKKTFKKVQVDILQFPLKIDDEIEIQKLLKGLSSIGI</sequence>
<name>A0A9W4R5X0_9GAMM</name>
<evidence type="ECO:0000313" key="1">
    <source>
        <dbReference type="EMBL" id="CAH9067554.1"/>
    </source>
</evidence>
<evidence type="ECO:0000313" key="2">
    <source>
        <dbReference type="Proteomes" id="UP001152467"/>
    </source>
</evidence>
<comment type="caution">
    <text evidence="1">The sequence shown here is derived from an EMBL/GenBank/DDBJ whole genome shotgun (WGS) entry which is preliminary data.</text>
</comment>
<accession>A0A9W4R5X0</accession>
<keyword evidence="2" id="KW-1185">Reference proteome</keyword>
<protein>
    <submittedName>
        <fullName evidence="1">Uncharacterized protein</fullName>
    </submittedName>
</protein>
<dbReference type="AlphaFoldDB" id="A0A9W4R5X0"/>
<dbReference type="InterPro" id="IPR018708">
    <property type="entry name" value="DUF2225"/>
</dbReference>